<comment type="caution">
    <text evidence="2">The sequence shown here is derived from an EMBL/GenBank/DDBJ whole genome shotgun (WGS) entry which is preliminary data.</text>
</comment>
<dbReference type="Proteomes" id="UP000053881">
    <property type="component" value="Unassembled WGS sequence"/>
</dbReference>
<accession>A0A0Q9Y3A6</accession>
<dbReference type="PATRIC" id="fig|217031.4.peg.7032"/>
<protein>
    <submittedName>
        <fullName evidence="2">Uncharacterized protein</fullName>
    </submittedName>
</protein>
<evidence type="ECO:0000313" key="4">
    <source>
        <dbReference type="Proteomes" id="UP000053881"/>
    </source>
</evidence>
<gene>
    <name evidence="3" type="ORF">ABB05_09425</name>
    <name evidence="2" type="ORF">ACA29_20685</name>
</gene>
<reference evidence="2 4" key="2">
    <citation type="submission" date="2015-06" db="EMBL/GenBank/DDBJ databases">
        <title>Genome sequencing project of Bacillus galactosidilyticus PL133.</title>
        <authorList>
            <person name="Gaiero J."/>
            <person name="Nicol R."/>
            <person name="Habash M."/>
        </authorList>
    </citation>
    <scope>NUCLEOTIDE SEQUENCE [LARGE SCALE GENOMIC DNA]</scope>
    <source>
        <strain evidence="2 4">PL133</strain>
    </source>
</reference>
<name>A0A0Q9Y3A6_9BACI</name>
<evidence type="ECO:0000313" key="2">
    <source>
        <dbReference type="EMBL" id="KRG10593.1"/>
    </source>
</evidence>
<keyword evidence="1" id="KW-1133">Transmembrane helix</keyword>
<keyword evidence="5" id="KW-1185">Reference proteome</keyword>
<evidence type="ECO:0000313" key="5">
    <source>
        <dbReference type="Proteomes" id="UP000077881"/>
    </source>
</evidence>
<evidence type="ECO:0000313" key="3">
    <source>
        <dbReference type="EMBL" id="OAK72239.1"/>
    </source>
</evidence>
<feature type="transmembrane region" description="Helical" evidence="1">
    <location>
        <begin position="39"/>
        <end position="57"/>
    </location>
</feature>
<proteinExistence type="predicted"/>
<reference evidence="3 5" key="1">
    <citation type="submission" date="2015-05" db="EMBL/GenBank/DDBJ databases">
        <title>Comparison of genome.</title>
        <authorList>
            <person name="Zheng Z."/>
            <person name="Sun M."/>
        </authorList>
    </citation>
    <scope>NUCLEOTIDE SEQUENCE [LARGE SCALE GENOMIC DNA]</scope>
    <source>
        <strain evidence="3 5">G25-74</strain>
    </source>
</reference>
<dbReference type="AlphaFoldDB" id="A0A0Q9Y3A6"/>
<organism evidence="2 4">
    <name type="scientific">Lederbergia galactosidilytica</name>
    <dbReference type="NCBI Taxonomy" id="217031"/>
    <lineage>
        <taxon>Bacteria</taxon>
        <taxon>Bacillati</taxon>
        <taxon>Bacillota</taxon>
        <taxon>Bacilli</taxon>
        <taxon>Bacillales</taxon>
        <taxon>Bacillaceae</taxon>
        <taxon>Lederbergia</taxon>
    </lineage>
</organism>
<keyword evidence="1" id="KW-0472">Membrane</keyword>
<sequence length="231" mass="26888">MNIKDYYSGMSRLYIHQSILCVIVFMVIIFPALQITNFFPTNTAGILILTMLIYFIFRHIYFVYKSHSLPNPSIFHNEGEVLLMLEPSPVTAYQGKLFSGSGYCVFSIKKGRKQAKKALFTITDHRKNTYWMAKVNDFGIQLLKIRKEISFEALKSDKREFHTTDGNDYRIVKSAYTFSIKKNGMKIMTVSRGLMPISMQRIFSASTPIIKFDRQTNEEERIFCLLLYFTN</sequence>
<keyword evidence="1" id="KW-0812">Transmembrane</keyword>
<dbReference type="EMBL" id="LDJR01000041">
    <property type="protein sequence ID" value="OAK72239.1"/>
    <property type="molecule type" value="Genomic_DNA"/>
</dbReference>
<dbReference type="EMBL" id="LGPB01000136">
    <property type="protein sequence ID" value="KRG10593.1"/>
    <property type="molecule type" value="Genomic_DNA"/>
</dbReference>
<evidence type="ECO:0000256" key="1">
    <source>
        <dbReference type="SAM" id="Phobius"/>
    </source>
</evidence>
<dbReference type="Proteomes" id="UP000077881">
    <property type="component" value="Unassembled WGS sequence"/>
</dbReference>
<feature type="transmembrane region" description="Helical" evidence="1">
    <location>
        <begin position="12"/>
        <end position="33"/>
    </location>
</feature>